<reference evidence="3" key="1">
    <citation type="submission" date="2010-09" db="EMBL/GenBank/DDBJ databases">
        <title>The genome sequence of Geomyces destructans 20631-21.</title>
        <authorList>
            <consortium name="The Broad Institute Genome Sequencing Platform"/>
            <person name="Cuomo C.A."/>
            <person name="Blehert D.S."/>
            <person name="Lorch J.M."/>
            <person name="Young S.K."/>
            <person name="Zeng Q."/>
            <person name="Gargeya S."/>
            <person name="Fitzgerald M."/>
            <person name="Haas B."/>
            <person name="Abouelleil A."/>
            <person name="Alvarado L."/>
            <person name="Arachchi H.M."/>
            <person name="Berlin A."/>
            <person name="Brown A."/>
            <person name="Chapman S.B."/>
            <person name="Chen Z."/>
            <person name="Dunbar C."/>
            <person name="Freedman E."/>
            <person name="Gearin G."/>
            <person name="Gellesch M."/>
            <person name="Goldberg J."/>
            <person name="Griggs A."/>
            <person name="Gujja S."/>
            <person name="Heiman D."/>
            <person name="Howarth C."/>
            <person name="Larson L."/>
            <person name="Lui A."/>
            <person name="MacDonald P.J.P."/>
            <person name="Montmayeur A."/>
            <person name="Murphy C."/>
            <person name="Neiman D."/>
            <person name="Pearson M."/>
            <person name="Priest M."/>
            <person name="Roberts A."/>
            <person name="Saif S."/>
            <person name="Shea T."/>
            <person name="Shenoy N."/>
            <person name="Sisk P."/>
            <person name="Stolte C."/>
            <person name="Sykes S."/>
            <person name="Wortman J."/>
            <person name="Nusbaum C."/>
            <person name="Birren B."/>
        </authorList>
    </citation>
    <scope>NUCLEOTIDE SEQUENCE [LARGE SCALE GENOMIC DNA]</scope>
    <source>
        <strain evidence="3">ATCC MYA-4855 / 20631-21</strain>
    </source>
</reference>
<sequence length="957" mass="108728">MAPKEKLSSKKDRKGDAYWFEAAPLVTRILSANSITKGLWNGFGSFTDTPNEFWESDSWLCSLRTTSGVQVTFADGSPIICSDFVQYKSAERGSIRIGRVYGIGFDKRSAPIEKNGIIIKIQKVYSAMELPPKAQDIRSQLSIPLSQSEKLISEDEFEFVPVHCLIQRLEYTMDYKFENGIPGQADHLFEPESQVRRILNLANDEIRPAAQSHPHVAELELKAYGRKWILEALKQGFISLPFIEFIDGFGIWRNMYRSLTGVYISLAGQALRVRMHRENVIVLTTTPHGSRLDDILASMIDLPELERGMTLDINGKEKLAFPLGYAGDMPQKNDNAGILRQNADMGCRSCLASKDGHGELSFDFIELGRYHHHQVQLREHGDKLSATKRKAWFQEWSMRDTKPALFKISPALDIVLSRPADVCHSEFAGMGKQSQLLLITAILSKSRLQRYFQEFICFPSPAGWGKRQSPLHHLKSWSLNEAGMALMLTPLILRCMPLEKEDIDWRFYKAVQQEFKEDLRKHQLNPEQLIIRAFSAMAMSNALTCSWEMRPGQHSDTEKTIFNGRDIMGKGKGKGKRQVSPAPSISQSSIDASTEDFHNIVSFMQDSVIQEFELAANLMDLKPTSRASDDFKKWRCRPNVHQGAHLGDIIWRYGNSFNLNVLHFEDKHRQFKKWAEASNGRSVERTLIQRECVNASLRLLLQGAFEHTDPKISMRIKILHKRCPGLMSHILPSLEQPDIVEEMAPDVLLDAKHIRPRATRCVSRAFVKNELDLPLYIKGIPEHHPFVCQLREAYSKDYQMPYITSLGDMAVEWFSQLGFTDPVSQRRINSEAGNSFVARGSTICPFDLGFIHERIPGEKRLFVIVTELEDCGEKDKMVMLPLMKIKDSTQIIVGLPAIGSKPLYIIDTDSTRRNEPAPFAKGSLRLNNTAGHSEPYASDMPNHSPELIYCWWNIGLM</sequence>
<dbReference type="VEuPathDB" id="FungiDB:GMDG_04513"/>
<gene>
    <name evidence="2" type="ORF">GMDG_04513</name>
</gene>
<feature type="compositionally biased region" description="Polar residues" evidence="1">
    <location>
        <begin position="581"/>
        <end position="590"/>
    </location>
</feature>
<accession>L8GAN2</accession>
<dbReference type="STRING" id="658429.L8GAN2"/>
<dbReference type="InParanoid" id="L8GAN2"/>
<dbReference type="Proteomes" id="UP000011064">
    <property type="component" value="Unassembled WGS sequence"/>
</dbReference>
<feature type="region of interest" description="Disordered" evidence="1">
    <location>
        <begin position="564"/>
        <end position="590"/>
    </location>
</feature>
<evidence type="ECO:0000313" key="3">
    <source>
        <dbReference type="Proteomes" id="UP000011064"/>
    </source>
</evidence>
<evidence type="ECO:0000256" key="1">
    <source>
        <dbReference type="SAM" id="MobiDB-lite"/>
    </source>
</evidence>
<name>L8GAN2_PSED2</name>
<protein>
    <submittedName>
        <fullName evidence="2">Uncharacterized protein</fullName>
    </submittedName>
</protein>
<dbReference type="AlphaFoldDB" id="L8GAN2"/>
<evidence type="ECO:0000313" key="2">
    <source>
        <dbReference type="EMBL" id="ELR10117.1"/>
    </source>
</evidence>
<keyword evidence="3" id="KW-1185">Reference proteome</keyword>
<dbReference type="EMBL" id="GL573251">
    <property type="protein sequence ID" value="ELR10117.1"/>
    <property type="molecule type" value="Genomic_DNA"/>
</dbReference>
<proteinExistence type="predicted"/>
<organism evidence="2 3">
    <name type="scientific">Pseudogymnoascus destructans (strain ATCC MYA-4855 / 20631-21)</name>
    <name type="common">Bat white-nose syndrome fungus</name>
    <name type="synonym">Geomyces destructans</name>
    <dbReference type="NCBI Taxonomy" id="658429"/>
    <lineage>
        <taxon>Eukaryota</taxon>
        <taxon>Fungi</taxon>
        <taxon>Dikarya</taxon>
        <taxon>Ascomycota</taxon>
        <taxon>Pezizomycotina</taxon>
        <taxon>Leotiomycetes</taxon>
        <taxon>Thelebolales</taxon>
        <taxon>Thelebolaceae</taxon>
        <taxon>Pseudogymnoascus</taxon>
    </lineage>
</organism>
<dbReference type="HOGENOM" id="CLU_003335_0_0_1"/>